<name>A0ACB9G1V0_9ASTR</name>
<sequence length="79" mass="8971">MFADLAIDSTAHCNDVNSFTNCHSFGSVIVLGQREAWEAMMQREGHKAKGLASFLRNKEEGFTSSRDVWLCYFVGMTRY</sequence>
<reference evidence="1 2" key="2">
    <citation type="journal article" date="2022" name="Mol. Ecol. Resour.">
        <title>The genomes of chicory, endive, great burdock and yacon provide insights into Asteraceae paleo-polyploidization history and plant inulin production.</title>
        <authorList>
            <person name="Fan W."/>
            <person name="Wang S."/>
            <person name="Wang H."/>
            <person name="Wang A."/>
            <person name="Jiang F."/>
            <person name="Liu H."/>
            <person name="Zhao H."/>
            <person name="Xu D."/>
            <person name="Zhang Y."/>
        </authorList>
    </citation>
    <scope>NUCLEOTIDE SEQUENCE [LARGE SCALE GENOMIC DNA]</scope>
    <source>
        <strain evidence="2">cv. Yunnan</strain>
        <tissue evidence="1">Leaves</tissue>
    </source>
</reference>
<comment type="caution">
    <text evidence="1">The sequence shown here is derived from an EMBL/GenBank/DDBJ whole genome shotgun (WGS) entry which is preliminary data.</text>
</comment>
<dbReference type="EMBL" id="CM042032">
    <property type="protein sequence ID" value="KAI3777046.1"/>
    <property type="molecule type" value="Genomic_DNA"/>
</dbReference>
<accession>A0ACB9G1V0</accession>
<protein>
    <submittedName>
        <fullName evidence="1">Uncharacterized protein</fullName>
    </submittedName>
</protein>
<evidence type="ECO:0000313" key="2">
    <source>
        <dbReference type="Proteomes" id="UP001056120"/>
    </source>
</evidence>
<organism evidence="1 2">
    <name type="scientific">Smallanthus sonchifolius</name>
    <dbReference type="NCBI Taxonomy" id="185202"/>
    <lineage>
        <taxon>Eukaryota</taxon>
        <taxon>Viridiplantae</taxon>
        <taxon>Streptophyta</taxon>
        <taxon>Embryophyta</taxon>
        <taxon>Tracheophyta</taxon>
        <taxon>Spermatophyta</taxon>
        <taxon>Magnoliopsida</taxon>
        <taxon>eudicotyledons</taxon>
        <taxon>Gunneridae</taxon>
        <taxon>Pentapetalae</taxon>
        <taxon>asterids</taxon>
        <taxon>campanulids</taxon>
        <taxon>Asterales</taxon>
        <taxon>Asteraceae</taxon>
        <taxon>Asteroideae</taxon>
        <taxon>Heliantheae alliance</taxon>
        <taxon>Millerieae</taxon>
        <taxon>Smallanthus</taxon>
    </lineage>
</organism>
<reference evidence="2" key="1">
    <citation type="journal article" date="2022" name="Mol. Ecol. Resour.">
        <title>The genomes of chicory, endive, great burdock and yacon provide insights into Asteraceae palaeo-polyploidization history and plant inulin production.</title>
        <authorList>
            <person name="Fan W."/>
            <person name="Wang S."/>
            <person name="Wang H."/>
            <person name="Wang A."/>
            <person name="Jiang F."/>
            <person name="Liu H."/>
            <person name="Zhao H."/>
            <person name="Xu D."/>
            <person name="Zhang Y."/>
        </authorList>
    </citation>
    <scope>NUCLEOTIDE SEQUENCE [LARGE SCALE GENOMIC DNA]</scope>
    <source>
        <strain evidence="2">cv. Yunnan</strain>
    </source>
</reference>
<dbReference type="Proteomes" id="UP001056120">
    <property type="component" value="Linkage Group LG15"/>
</dbReference>
<proteinExistence type="predicted"/>
<gene>
    <name evidence="1" type="ORF">L1987_46839</name>
</gene>
<evidence type="ECO:0000313" key="1">
    <source>
        <dbReference type="EMBL" id="KAI3777046.1"/>
    </source>
</evidence>
<keyword evidence="2" id="KW-1185">Reference proteome</keyword>